<evidence type="ECO:0000259" key="3">
    <source>
        <dbReference type="Pfam" id="PF03713"/>
    </source>
</evidence>
<dbReference type="InterPro" id="IPR012347">
    <property type="entry name" value="Ferritin-like"/>
</dbReference>
<dbReference type="PANTHER" id="PTHR36933">
    <property type="entry name" value="SLL0788 PROTEIN"/>
    <property type="match status" value="1"/>
</dbReference>
<evidence type="ECO:0000256" key="2">
    <source>
        <dbReference type="SAM" id="Phobius"/>
    </source>
</evidence>
<dbReference type="InterPro" id="IPR005183">
    <property type="entry name" value="DUF305_CopM-like"/>
</dbReference>
<keyword evidence="2" id="KW-1133">Transmembrane helix</keyword>
<dbReference type="Gene3D" id="1.20.1260.10">
    <property type="match status" value="1"/>
</dbReference>
<comment type="caution">
    <text evidence="4">The sequence shown here is derived from an EMBL/GenBank/DDBJ whole genome shotgun (WGS) entry which is preliminary data.</text>
</comment>
<gene>
    <name evidence="4" type="ORF">EF834_00130</name>
</gene>
<organism evidence="4 5">
    <name type="scientific">Rhodococcus spongiicola</name>
    <dbReference type="NCBI Taxonomy" id="2487352"/>
    <lineage>
        <taxon>Bacteria</taxon>
        <taxon>Bacillati</taxon>
        <taxon>Actinomycetota</taxon>
        <taxon>Actinomycetes</taxon>
        <taxon>Mycobacteriales</taxon>
        <taxon>Nocardiaceae</taxon>
        <taxon>Rhodococcus</taxon>
    </lineage>
</organism>
<accession>A0A438B6X3</accession>
<evidence type="ECO:0000256" key="1">
    <source>
        <dbReference type="SAM" id="MobiDB-lite"/>
    </source>
</evidence>
<dbReference type="Proteomes" id="UP000284333">
    <property type="component" value="Unassembled WGS sequence"/>
</dbReference>
<evidence type="ECO:0000313" key="5">
    <source>
        <dbReference type="Proteomes" id="UP000284333"/>
    </source>
</evidence>
<name>A0A438B6X3_9NOCA</name>
<dbReference type="AlphaFoldDB" id="A0A438B6X3"/>
<proteinExistence type="predicted"/>
<feature type="domain" description="DUF305" evidence="3">
    <location>
        <begin position="60"/>
        <end position="233"/>
    </location>
</feature>
<feature type="region of interest" description="Disordered" evidence="1">
    <location>
        <begin position="132"/>
        <end position="159"/>
    </location>
</feature>
<evidence type="ECO:0000313" key="4">
    <source>
        <dbReference type="EMBL" id="RVW06691.1"/>
    </source>
</evidence>
<reference evidence="4 5" key="1">
    <citation type="submission" date="2018-11" db="EMBL/GenBank/DDBJ databases">
        <title>Rhodococcus spongicola sp. nov. and Rhodococcus xishaensis sp. nov. from marine sponges.</title>
        <authorList>
            <person name="Li L."/>
            <person name="Lin H.W."/>
        </authorList>
    </citation>
    <scope>NUCLEOTIDE SEQUENCE [LARGE SCALE GENOMIC DNA]</scope>
    <source>
        <strain evidence="4 5">LHW50502</strain>
    </source>
</reference>
<keyword evidence="2" id="KW-0812">Transmembrane</keyword>
<keyword evidence="5" id="KW-1185">Reference proteome</keyword>
<dbReference type="Pfam" id="PF03713">
    <property type="entry name" value="DUF305"/>
    <property type="match status" value="1"/>
</dbReference>
<sequence length="244" mass="26137">MADIEPETDGKETSHKRSQRTALMITGLVGVLAIGFALGFLVRLPFDDTSTPTPAADSVDVGFSQDMTVHHVQAVEMATIALTKSDDAAVKTLAYDILTSQSDQIGQMQGWLALWDKAPRPTSEYMTWMSEGGAESMHGGHGQAASDSTAEPATNGDRAMPGMATPAEMTALGQASGPELDVMFLQLMLRHHQGGLPMGEYAEQYANAPVVRNLAKKMVDMQTGEANLMTDMLAERNAEPLPLN</sequence>
<feature type="transmembrane region" description="Helical" evidence="2">
    <location>
        <begin position="21"/>
        <end position="42"/>
    </location>
</feature>
<dbReference type="PANTHER" id="PTHR36933:SF1">
    <property type="entry name" value="SLL0788 PROTEIN"/>
    <property type="match status" value="1"/>
</dbReference>
<dbReference type="EMBL" id="RKLN01000001">
    <property type="protein sequence ID" value="RVW06691.1"/>
    <property type="molecule type" value="Genomic_DNA"/>
</dbReference>
<protein>
    <submittedName>
        <fullName evidence="4">DUF305 domain-containing protein</fullName>
    </submittedName>
</protein>
<keyword evidence="2" id="KW-0472">Membrane</keyword>
<dbReference type="OrthoDB" id="26872at2"/>
<dbReference type="RefSeq" id="WP_127944237.1">
    <property type="nucleotide sequence ID" value="NZ_RKLN01000001.1"/>
</dbReference>